<dbReference type="InterPro" id="IPR000727">
    <property type="entry name" value="T_SNARE_dom"/>
</dbReference>
<dbReference type="PROSITE" id="PS50885">
    <property type="entry name" value="HAMP"/>
    <property type="match status" value="1"/>
</dbReference>
<dbReference type="Gene3D" id="3.30.450.20">
    <property type="entry name" value="PAS domain"/>
    <property type="match status" value="1"/>
</dbReference>
<feature type="domain" description="Methyl-accepting transducer" evidence="8">
    <location>
        <begin position="424"/>
        <end position="653"/>
    </location>
</feature>
<evidence type="ECO:0000259" key="11">
    <source>
        <dbReference type="PROSITE" id="PS50885"/>
    </source>
</evidence>
<evidence type="ECO:0000256" key="7">
    <source>
        <dbReference type="SAM" id="Phobius"/>
    </source>
</evidence>
<feature type="domain" description="PAS" evidence="9">
    <location>
        <begin position="25"/>
        <end position="76"/>
    </location>
</feature>
<dbReference type="SUPFAM" id="SSF58104">
    <property type="entry name" value="Methyl-accepting chemotaxis protein (MCP) signaling domain"/>
    <property type="match status" value="1"/>
</dbReference>
<protein>
    <submittedName>
        <fullName evidence="12">PAS domain-containing protein</fullName>
    </submittedName>
</protein>
<dbReference type="Gene3D" id="1.10.287.950">
    <property type="entry name" value="Methyl-accepting chemotaxis protein"/>
    <property type="match status" value="1"/>
</dbReference>
<dbReference type="Pfam" id="PF00015">
    <property type="entry name" value="MCPsignal"/>
    <property type="match status" value="1"/>
</dbReference>
<dbReference type="Pfam" id="PF00672">
    <property type="entry name" value="HAMP"/>
    <property type="match status" value="1"/>
</dbReference>
<comment type="caution">
    <text evidence="12">The sequence shown here is derived from an EMBL/GenBank/DDBJ whole genome shotgun (WGS) entry which is preliminary data.</text>
</comment>
<dbReference type="PANTHER" id="PTHR43531:SF14">
    <property type="entry name" value="METHYL-ACCEPTING CHEMOTAXIS PROTEIN I-RELATED"/>
    <property type="match status" value="1"/>
</dbReference>
<dbReference type="GO" id="GO:0007165">
    <property type="term" value="P:signal transduction"/>
    <property type="evidence" value="ECO:0007669"/>
    <property type="project" value="UniProtKB-KW"/>
</dbReference>
<gene>
    <name evidence="12" type="ORF">DU506_08525</name>
</gene>
<dbReference type="AlphaFoldDB" id="A0A368U578"/>
<dbReference type="InterPro" id="IPR004090">
    <property type="entry name" value="Chemotax_Me-accpt_rcpt"/>
</dbReference>
<dbReference type="PROSITE" id="PS50112">
    <property type="entry name" value="PAS"/>
    <property type="match status" value="1"/>
</dbReference>
<dbReference type="Pfam" id="PF12729">
    <property type="entry name" value="4HB_MCP_1"/>
    <property type="match status" value="1"/>
</dbReference>
<evidence type="ECO:0000256" key="2">
    <source>
        <dbReference type="ARBA" id="ARBA00022481"/>
    </source>
</evidence>
<evidence type="ECO:0000259" key="10">
    <source>
        <dbReference type="PROSITE" id="PS50192"/>
    </source>
</evidence>
<dbReference type="SMART" id="SM00304">
    <property type="entry name" value="HAMP"/>
    <property type="match status" value="1"/>
</dbReference>
<dbReference type="InterPro" id="IPR013655">
    <property type="entry name" value="PAS_fold_3"/>
</dbReference>
<dbReference type="GO" id="GO:0005886">
    <property type="term" value="C:plasma membrane"/>
    <property type="evidence" value="ECO:0007669"/>
    <property type="project" value="TreeGrafter"/>
</dbReference>
<keyword evidence="7" id="KW-0812">Transmembrane</keyword>
<dbReference type="FunFam" id="1.10.287.950:FF:000001">
    <property type="entry name" value="Methyl-accepting chemotaxis sensory transducer"/>
    <property type="match status" value="1"/>
</dbReference>
<name>A0A368U578_9GAMM</name>
<dbReference type="InterPro" id="IPR000014">
    <property type="entry name" value="PAS"/>
</dbReference>
<dbReference type="InterPro" id="IPR051310">
    <property type="entry name" value="MCP_chemotaxis"/>
</dbReference>
<proteinExistence type="inferred from homology"/>
<feature type="transmembrane region" description="Helical" evidence="7">
    <location>
        <begin position="169"/>
        <end position="192"/>
    </location>
</feature>
<comment type="similarity">
    <text evidence="4">Belongs to the methyl-accepting chemotaxis (MCP) protein family.</text>
</comment>
<evidence type="ECO:0000256" key="6">
    <source>
        <dbReference type="SAM" id="MobiDB-lite"/>
    </source>
</evidence>
<dbReference type="InterPro" id="IPR004089">
    <property type="entry name" value="MCPsignal_dom"/>
</dbReference>
<dbReference type="OrthoDB" id="2489132at2"/>
<feature type="region of interest" description="Disordered" evidence="6">
    <location>
        <begin position="440"/>
        <end position="461"/>
    </location>
</feature>
<dbReference type="NCBIfam" id="TIGR00229">
    <property type="entry name" value="sensory_box"/>
    <property type="match status" value="1"/>
</dbReference>
<evidence type="ECO:0000259" key="9">
    <source>
        <dbReference type="PROSITE" id="PS50112"/>
    </source>
</evidence>
<feature type="region of interest" description="Disordered" evidence="6">
    <location>
        <begin position="678"/>
        <end position="722"/>
    </location>
</feature>
<dbReference type="Pfam" id="PF08447">
    <property type="entry name" value="PAS_3"/>
    <property type="match status" value="1"/>
</dbReference>
<keyword evidence="2" id="KW-0488">Methylation</keyword>
<dbReference type="InterPro" id="IPR024478">
    <property type="entry name" value="HlyB_4HB_MCP"/>
</dbReference>
<keyword evidence="7" id="KW-0472">Membrane</keyword>
<feature type="domain" description="T-SNARE coiled-coil homology" evidence="10">
    <location>
        <begin position="583"/>
        <end position="645"/>
    </location>
</feature>
<evidence type="ECO:0000259" key="8">
    <source>
        <dbReference type="PROSITE" id="PS50111"/>
    </source>
</evidence>
<dbReference type="EMBL" id="QPIJ01000015">
    <property type="protein sequence ID" value="RCV92299.1"/>
    <property type="molecule type" value="Genomic_DNA"/>
</dbReference>
<dbReference type="PRINTS" id="PR00260">
    <property type="entry name" value="CHEMTRNSDUCR"/>
</dbReference>
<feature type="compositionally biased region" description="Low complexity" evidence="6">
    <location>
        <begin position="448"/>
        <end position="459"/>
    </location>
</feature>
<comment type="subcellular location">
    <subcellularLocation>
        <location evidence="1">Membrane</location>
    </subcellularLocation>
</comment>
<dbReference type="PANTHER" id="PTHR43531">
    <property type="entry name" value="PROTEIN ICFG"/>
    <property type="match status" value="1"/>
</dbReference>
<evidence type="ECO:0000256" key="5">
    <source>
        <dbReference type="PROSITE-ProRule" id="PRU00284"/>
    </source>
</evidence>
<dbReference type="PROSITE" id="PS50192">
    <property type="entry name" value="T_SNARE"/>
    <property type="match status" value="1"/>
</dbReference>
<dbReference type="SUPFAM" id="SSF55785">
    <property type="entry name" value="PYP-like sensor domain (PAS domain)"/>
    <property type="match status" value="1"/>
</dbReference>
<dbReference type="Proteomes" id="UP000253204">
    <property type="component" value="Unassembled WGS sequence"/>
</dbReference>
<evidence type="ECO:0000313" key="12">
    <source>
        <dbReference type="EMBL" id="RCV92299.1"/>
    </source>
</evidence>
<organism evidence="12 13">
    <name type="scientific">Vreelandella rituensis</name>
    <dbReference type="NCBI Taxonomy" id="2282306"/>
    <lineage>
        <taxon>Bacteria</taxon>
        <taxon>Pseudomonadati</taxon>
        <taxon>Pseudomonadota</taxon>
        <taxon>Gammaproteobacteria</taxon>
        <taxon>Oceanospirillales</taxon>
        <taxon>Halomonadaceae</taxon>
        <taxon>Vreelandella</taxon>
    </lineage>
</organism>
<dbReference type="GO" id="GO:0006935">
    <property type="term" value="P:chemotaxis"/>
    <property type="evidence" value="ECO:0007669"/>
    <property type="project" value="InterPro"/>
</dbReference>
<evidence type="ECO:0000256" key="3">
    <source>
        <dbReference type="ARBA" id="ARBA00023224"/>
    </source>
</evidence>
<dbReference type="RefSeq" id="WP_114486513.1">
    <property type="nucleotide sequence ID" value="NZ_CBCSHM010000004.1"/>
</dbReference>
<evidence type="ECO:0000256" key="1">
    <source>
        <dbReference type="ARBA" id="ARBA00004370"/>
    </source>
</evidence>
<sequence>MHDHQSIAQREHVLTDDDVLISRSDRQGHITYANPAFIAASGYDADELIGEPHSLLRHPDMPAAVFKDLWETIKQGKTWQGVIKNRCKNGEHYWIQTTVAPLIEGETVVGYTSVRRKASANAVRLAEKVYARMYQGKSGGFRLKRGAIHRTGLRGWVQRFSFSSMQAKLMGMVLASLVLLVMAGGLGVYGLMSSAERLHTLNSTGLEGIADLQRIEQLMGQSLQTLEPAVRNPRAADRDALSTQLNDGIESMQLTWQNFIAQRATPSEGQQALGEQVNALVGGVNDTLDAILGGSGFAAFEAFNDRVQPTSEAISATINQLVSEERVQAQSLMQEAKNAEQRMLWAQLGLLVIGVILMIGLSMAVLKSLLSSLNEARRVTFQIAAGNLSTRVSRQRNDELGELLGSLEIMRASLSGLVTEIGERVNVVTPASQRIAKENEDLASRTEQQASSLQQTASSMEEMTTTVQQNTDNARQANQLAMQNANTTRETGERMQDLVSRMERIAQSAGKMTDIITVIDGIAFQTNILALNASVEAARAGEQGRGFAVVANEVRQLAGRSADAAREIRSLIEVSSGEINGGTQAVKQAEKSIEQVVSQVMKVSDIMEEISSASDEQSSGITQINSAVAEMDHVTQQNATRVHSISRSAEGLTHEARELANVIAAFRLEGATEEDVATARQRLSKRPVAQLSMPESPAPRQAAKAPPRPAMATEGQDEWDEF</sequence>
<dbReference type="PROSITE" id="PS50111">
    <property type="entry name" value="CHEMOTAXIS_TRANSDUC_2"/>
    <property type="match status" value="1"/>
</dbReference>
<dbReference type="SMART" id="SM00091">
    <property type="entry name" value="PAS"/>
    <property type="match status" value="1"/>
</dbReference>
<evidence type="ECO:0000256" key="4">
    <source>
        <dbReference type="ARBA" id="ARBA00029447"/>
    </source>
</evidence>
<dbReference type="InterPro" id="IPR035965">
    <property type="entry name" value="PAS-like_dom_sf"/>
</dbReference>
<dbReference type="GO" id="GO:0004888">
    <property type="term" value="F:transmembrane signaling receptor activity"/>
    <property type="evidence" value="ECO:0007669"/>
    <property type="project" value="InterPro"/>
</dbReference>
<accession>A0A368U578</accession>
<keyword evidence="7" id="KW-1133">Transmembrane helix</keyword>
<reference evidence="12 13" key="1">
    <citation type="submission" date="2018-07" db="EMBL/GenBank/DDBJ databases">
        <title>Halomonas rutogse sp. nov., isolated from Lake TangqianCo on Tibetan Plateau.</title>
        <authorList>
            <person name="Lu H."/>
            <person name="Xing P."/>
            <person name="Wu Q."/>
        </authorList>
    </citation>
    <scope>NUCLEOTIDE SEQUENCE [LARGE SCALE GENOMIC DNA]</scope>
    <source>
        <strain evidence="12 13">TQ8S</strain>
    </source>
</reference>
<dbReference type="SMART" id="SM00283">
    <property type="entry name" value="MA"/>
    <property type="match status" value="1"/>
</dbReference>
<feature type="domain" description="HAMP" evidence="11">
    <location>
        <begin position="367"/>
        <end position="419"/>
    </location>
</feature>
<keyword evidence="13" id="KW-1185">Reference proteome</keyword>
<keyword evidence="3 5" id="KW-0807">Transducer</keyword>
<dbReference type="CDD" id="cd06225">
    <property type="entry name" value="HAMP"/>
    <property type="match status" value="1"/>
</dbReference>
<feature type="transmembrane region" description="Helical" evidence="7">
    <location>
        <begin position="343"/>
        <end position="366"/>
    </location>
</feature>
<evidence type="ECO:0000313" key="13">
    <source>
        <dbReference type="Proteomes" id="UP000253204"/>
    </source>
</evidence>
<dbReference type="CDD" id="cd00130">
    <property type="entry name" value="PAS"/>
    <property type="match status" value="1"/>
</dbReference>
<dbReference type="InterPro" id="IPR003660">
    <property type="entry name" value="HAMP_dom"/>
</dbReference>
<dbReference type="CDD" id="cd11386">
    <property type="entry name" value="MCP_signal"/>
    <property type="match status" value="1"/>
</dbReference>